<dbReference type="InterPro" id="IPR001991">
    <property type="entry name" value="Na-dicarboxylate_symporter"/>
</dbReference>
<dbReference type="AlphaFoldDB" id="A0A431WZ04"/>
<evidence type="ECO:0000256" key="6">
    <source>
        <dbReference type="ARBA" id="ARBA00022989"/>
    </source>
</evidence>
<feature type="transmembrane region" description="Helical" evidence="8">
    <location>
        <begin position="200"/>
        <end position="218"/>
    </location>
</feature>
<dbReference type="Pfam" id="PF00375">
    <property type="entry name" value="SDF"/>
    <property type="match status" value="1"/>
</dbReference>
<feature type="transmembrane region" description="Helical" evidence="8">
    <location>
        <begin position="85"/>
        <end position="111"/>
    </location>
</feature>
<protein>
    <submittedName>
        <fullName evidence="9">Dicarboxylate/amino acid:cation symporter</fullName>
    </submittedName>
</protein>
<feature type="transmembrane region" description="Helical" evidence="8">
    <location>
        <begin position="147"/>
        <end position="172"/>
    </location>
</feature>
<dbReference type="FunFam" id="1.10.3860.10:FF:000001">
    <property type="entry name" value="C4-dicarboxylate transport protein"/>
    <property type="match status" value="1"/>
</dbReference>
<sequence>MSEQKTSIVGRVWSRWMSVPLWLQILIGMLLGIATGLGLGEQAVVLKPIGTLFVNTIKMLIVPLVFCSLIVGVTSMQDTAKMGRIGFKSFIFYLGTTSIAITLGLAVGHFMQPGAGLGMQADSNLTAAKEVPSVMETLINIIPTNPIAALASGQILQVIVFAVALGIALVLIGDHGKPAIKVFESLAEAMYKLTDMIMKLAPYGVFGLMAWVAGEYGVEMLLPLIKVIIAVYIGCFIHVVGFYSVVLSVFAKLNPVQFFKGISNALAVAYTTSSSAGSLPASMKCASESLGINKKISSFVLPLGTTINMDGTALYQGVTALFVAQAFGIDLTWVDYITIILTATLASIGTAGVPGAGLVMLTLVLTTVGLPLEGVALIAGIDRILDMARTVVNVSGDLVATTVIAKSEGELNVAHYNADMEQSALIAEQSSIQNSEAAMNNEFKGAERT</sequence>
<keyword evidence="3" id="KW-1003">Cell membrane</keyword>
<dbReference type="GO" id="GO:0015293">
    <property type="term" value="F:symporter activity"/>
    <property type="evidence" value="ECO:0007669"/>
    <property type="project" value="UniProtKB-KW"/>
</dbReference>
<dbReference type="PROSITE" id="PS00714">
    <property type="entry name" value="NA_DICARBOXYL_SYMP_2"/>
    <property type="match status" value="1"/>
</dbReference>
<dbReference type="PANTHER" id="PTHR42865">
    <property type="entry name" value="PROTON/GLUTAMATE-ASPARTATE SYMPORTER"/>
    <property type="match status" value="1"/>
</dbReference>
<feature type="transmembrane region" description="Helical" evidence="8">
    <location>
        <begin position="358"/>
        <end position="379"/>
    </location>
</feature>
<dbReference type="GO" id="GO:0005886">
    <property type="term" value="C:plasma membrane"/>
    <property type="evidence" value="ECO:0007669"/>
    <property type="project" value="UniProtKB-SubCell"/>
</dbReference>
<evidence type="ECO:0000256" key="5">
    <source>
        <dbReference type="ARBA" id="ARBA00022847"/>
    </source>
</evidence>
<keyword evidence="6 8" id="KW-1133">Transmembrane helix</keyword>
<feature type="transmembrane region" description="Helical" evidence="8">
    <location>
        <begin position="224"/>
        <end position="250"/>
    </location>
</feature>
<accession>A0A431WZ04</accession>
<evidence type="ECO:0000313" key="10">
    <source>
        <dbReference type="Proteomes" id="UP000267448"/>
    </source>
</evidence>
<evidence type="ECO:0000256" key="4">
    <source>
        <dbReference type="ARBA" id="ARBA00022692"/>
    </source>
</evidence>
<evidence type="ECO:0000256" key="3">
    <source>
        <dbReference type="ARBA" id="ARBA00022475"/>
    </source>
</evidence>
<comment type="subcellular location">
    <subcellularLocation>
        <location evidence="1">Cell membrane</location>
        <topology evidence="1">Multi-pass membrane protein</topology>
    </subcellularLocation>
</comment>
<reference evidence="9 10" key="1">
    <citation type="submission" date="2018-12" db="EMBL/GenBank/DDBJ databases">
        <authorList>
            <person name="Yu L."/>
        </authorList>
    </citation>
    <scope>NUCLEOTIDE SEQUENCE [LARGE SCALE GENOMIC DNA]</scope>
    <source>
        <strain evidence="9 10">HAW-EB2</strain>
    </source>
</reference>
<keyword evidence="5" id="KW-0769">Symport</keyword>
<dbReference type="RefSeq" id="WP_126518252.1">
    <property type="nucleotide sequence ID" value="NZ_RXNU01000001.1"/>
</dbReference>
<name>A0A431WZ04_9GAMM</name>
<dbReference type="Proteomes" id="UP000267448">
    <property type="component" value="Unassembled WGS sequence"/>
</dbReference>
<gene>
    <name evidence="9" type="ORF">EKG38_02255</name>
</gene>
<organism evidence="9 10">
    <name type="scientific">Shewanella canadensis</name>
    <dbReference type="NCBI Taxonomy" id="271096"/>
    <lineage>
        <taxon>Bacteria</taxon>
        <taxon>Pseudomonadati</taxon>
        <taxon>Pseudomonadota</taxon>
        <taxon>Gammaproteobacteria</taxon>
        <taxon>Alteromonadales</taxon>
        <taxon>Shewanellaceae</taxon>
        <taxon>Shewanella</taxon>
    </lineage>
</organism>
<dbReference type="Gene3D" id="1.10.3860.10">
    <property type="entry name" value="Sodium:dicarboxylate symporter"/>
    <property type="match status" value="1"/>
</dbReference>
<dbReference type="PRINTS" id="PR00173">
    <property type="entry name" value="EDTRNSPORT"/>
</dbReference>
<dbReference type="InterPro" id="IPR018107">
    <property type="entry name" value="Na-dicarboxylate_symporter_CS"/>
</dbReference>
<comment type="caution">
    <text evidence="9">The sequence shown here is derived from an EMBL/GenBank/DDBJ whole genome shotgun (WGS) entry which is preliminary data.</text>
</comment>
<evidence type="ECO:0000313" key="9">
    <source>
        <dbReference type="EMBL" id="RTR40757.1"/>
    </source>
</evidence>
<feature type="transmembrane region" description="Helical" evidence="8">
    <location>
        <begin position="52"/>
        <end position="73"/>
    </location>
</feature>
<feature type="transmembrane region" description="Helical" evidence="8">
    <location>
        <begin position="21"/>
        <end position="40"/>
    </location>
</feature>
<keyword evidence="7 8" id="KW-0472">Membrane</keyword>
<dbReference type="OrthoDB" id="9766690at2"/>
<keyword evidence="4 8" id="KW-0812">Transmembrane</keyword>
<evidence type="ECO:0000256" key="1">
    <source>
        <dbReference type="ARBA" id="ARBA00004651"/>
    </source>
</evidence>
<proteinExistence type="predicted"/>
<dbReference type="PANTHER" id="PTHR42865:SF7">
    <property type="entry name" value="PROTON_GLUTAMATE-ASPARTATE SYMPORTER"/>
    <property type="match status" value="1"/>
</dbReference>
<dbReference type="EMBL" id="RXNU01000001">
    <property type="protein sequence ID" value="RTR40757.1"/>
    <property type="molecule type" value="Genomic_DNA"/>
</dbReference>
<evidence type="ECO:0000256" key="8">
    <source>
        <dbReference type="SAM" id="Phobius"/>
    </source>
</evidence>
<evidence type="ECO:0000256" key="2">
    <source>
        <dbReference type="ARBA" id="ARBA00022448"/>
    </source>
</evidence>
<dbReference type="InterPro" id="IPR036458">
    <property type="entry name" value="Na:dicarbo_symporter_sf"/>
</dbReference>
<evidence type="ECO:0000256" key="7">
    <source>
        <dbReference type="ARBA" id="ARBA00023136"/>
    </source>
</evidence>
<keyword evidence="10" id="KW-1185">Reference proteome</keyword>
<dbReference type="GO" id="GO:0006835">
    <property type="term" value="P:dicarboxylic acid transport"/>
    <property type="evidence" value="ECO:0007669"/>
    <property type="project" value="TreeGrafter"/>
</dbReference>
<dbReference type="SUPFAM" id="SSF118215">
    <property type="entry name" value="Proton glutamate symport protein"/>
    <property type="match status" value="1"/>
</dbReference>
<keyword evidence="2" id="KW-0813">Transport</keyword>
<feature type="transmembrane region" description="Helical" evidence="8">
    <location>
        <begin position="333"/>
        <end position="352"/>
    </location>
</feature>